<feature type="binding site" evidence="6">
    <location>
        <position position="92"/>
    </location>
    <ligand>
        <name>Mg(2+)</name>
        <dbReference type="ChEBI" id="CHEBI:18420"/>
    </ligand>
</feature>
<dbReference type="HAMAP" id="MF_00265">
    <property type="entry name" value="VapC_Nob1"/>
    <property type="match status" value="1"/>
</dbReference>
<dbReference type="PANTHER" id="PTHR42740">
    <property type="entry name" value="RIBONUCLEASE VAPC3"/>
    <property type="match status" value="1"/>
</dbReference>
<organism evidence="9">
    <name type="scientific">Caldiarchaeum subterraneum</name>
    <dbReference type="NCBI Taxonomy" id="311458"/>
    <lineage>
        <taxon>Archaea</taxon>
        <taxon>Nitrososphaerota</taxon>
        <taxon>Candidatus Caldarchaeales</taxon>
        <taxon>Candidatus Caldarchaeaceae</taxon>
        <taxon>Candidatus Caldarchaeum</taxon>
    </lineage>
</organism>
<keyword evidence="3 6" id="KW-0479">Metal-binding</keyword>
<accession>A0A7C4I2N0</accession>
<comment type="caution">
    <text evidence="9">The sequence shown here is derived from an EMBL/GenBank/DDBJ whole genome shotgun (WGS) entry which is preliminary data.</text>
</comment>
<comment type="similarity">
    <text evidence="6">Belongs to the PINc/VapC protein family.</text>
</comment>
<evidence type="ECO:0000256" key="5">
    <source>
        <dbReference type="ARBA" id="ARBA00022842"/>
    </source>
</evidence>
<evidence type="ECO:0000313" key="9">
    <source>
        <dbReference type="EMBL" id="HGN89733.1"/>
    </source>
</evidence>
<evidence type="ECO:0000313" key="8">
    <source>
        <dbReference type="EMBL" id="HGL40821.1"/>
    </source>
</evidence>
<proteinExistence type="inferred from homology"/>
<evidence type="ECO:0000259" key="7">
    <source>
        <dbReference type="Pfam" id="PF01850"/>
    </source>
</evidence>
<feature type="domain" description="PIN" evidence="7">
    <location>
        <begin position="2"/>
        <end position="119"/>
    </location>
</feature>
<comment type="cofactor">
    <cofactor evidence="6">
        <name>Mg(2+)</name>
        <dbReference type="ChEBI" id="CHEBI:18420"/>
    </cofactor>
</comment>
<dbReference type="Gene3D" id="3.40.50.1010">
    <property type="entry name" value="5'-nuclease"/>
    <property type="match status" value="1"/>
</dbReference>
<reference evidence="9" key="1">
    <citation type="journal article" date="2020" name="mSystems">
        <title>Genome- and Community-Level Interaction Insights into Carbon Utilization and Element Cycling Functions of Hydrothermarchaeota in Hydrothermal Sediment.</title>
        <authorList>
            <person name="Zhou Z."/>
            <person name="Liu Y."/>
            <person name="Xu W."/>
            <person name="Pan J."/>
            <person name="Luo Z.H."/>
            <person name="Li M."/>
        </authorList>
    </citation>
    <scope>NUCLEOTIDE SEQUENCE [LARGE SCALE GENOMIC DNA]</scope>
    <source>
        <strain evidence="9">SpSt-613</strain>
        <strain evidence="8">SpSt-669</strain>
    </source>
</reference>
<dbReference type="EMBL" id="DTAD01000014">
    <property type="protein sequence ID" value="HGN89733.1"/>
    <property type="molecule type" value="Genomic_DNA"/>
</dbReference>
<evidence type="ECO:0000256" key="4">
    <source>
        <dbReference type="ARBA" id="ARBA00022801"/>
    </source>
</evidence>
<keyword evidence="2 6" id="KW-0540">Nuclease</keyword>
<dbReference type="InterPro" id="IPR051749">
    <property type="entry name" value="PINc/VapC_TA_RNase"/>
</dbReference>
<sequence length="130" mass="14631">MILLDTSFLIDYFRGVEATRDIVKGQEVTTTVITYHEISTGLKNARAKREEIFFRRFFASTSILEYDLRAAEESSEIAARLLASGKEVNALDIIIAEIAVANGIEKIATRDKDFLEIEKVTDIEIIACQK</sequence>
<keyword evidence="5 6" id="KW-0460">Magnesium</keyword>
<gene>
    <name evidence="6" type="primary">vapC</name>
    <name evidence="9" type="ORF">ENT82_01180</name>
    <name evidence="8" type="ORF">ENU43_04060</name>
</gene>
<evidence type="ECO:0000256" key="1">
    <source>
        <dbReference type="ARBA" id="ARBA00022649"/>
    </source>
</evidence>
<dbReference type="InterPro" id="IPR029060">
    <property type="entry name" value="PIN-like_dom_sf"/>
</dbReference>
<dbReference type="AlphaFoldDB" id="A0A7C4I2N0"/>
<dbReference type="GO" id="GO:0004540">
    <property type="term" value="F:RNA nuclease activity"/>
    <property type="evidence" value="ECO:0007669"/>
    <property type="project" value="InterPro"/>
</dbReference>
<dbReference type="EMBL" id="DTCM01000052">
    <property type="protein sequence ID" value="HGL40821.1"/>
    <property type="molecule type" value="Genomic_DNA"/>
</dbReference>
<dbReference type="GO" id="GO:0090729">
    <property type="term" value="F:toxin activity"/>
    <property type="evidence" value="ECO:0007669"/>
    <property type="project" value="UniProtKB-KW"/>
</dbReference>
<name>A0A7C4I2N0_CALS0</name>
<dbReference type="InterPro" id="IPR002716">
    <property type="entry name" value="PIN_dom"/>
</dbReference>
<keyword evidence="6" id="KW-0800">Toxin</keyword>
<feature type="binding site" evidence="6">
    <location>
        <position position="5"/>
    </location>
    <ligand>
        <name>Mg(2+)</name>
        <dbReference type="ChEBI" id="CHEBI:18420"/>
    </ligand>
</feature>
<evidence type="ECO:0000256" key="3">
    <source>
        <dbReference type="ARBA" id="ARBA00022723"/>
    </source>
</evidence>
<comment type="function">
    <text evidence="6">Toxic component of a toxin-antitoxin (TA) system. An RNase.</text>
</comment>
<dbReference type="GO" id="GO:0016787">
    <property type="term" value="F:hydrolase activity"/>
    <property type="evidence" value="ECO:0007669"/>
    <property type="project" value="UniProtKB-KW"/>
</dbReference>
<dbReference type="PANTHER" id="PTHR42740:SF1">
    <property type="entry name" value="RIBONUCLEASE VAPC3"/>
    <property type="match status" value="1"/>
</dbReference>
<keyword evidence="1 6" id="KW-1277">Toxin-antitoxin system</keyword>
<protein>
    <recommendedName>
        <fullName evidence="6">Ribonuclease VapC</fullName>
        <shortName evidence="6">RNase VapC</shortName>
        <ecNumber evidence="6">3.1.-.-</ecNumber>
    </recommendedName>
    <alternativeName>
        <fullName evidence="6">Putative toxin VapC</fullName>
    </alternativeName>
</protein>
<evidence type="ECO:0000256" key="6">
    <source>
        <dbReference type="HAMAP-Rule" id="MF_00265"/>
    </source>
</evidence>
<keyword evidence="4 6" id="KW-0378">Hydrolase</keyword>
<dbReference type="SUPFAM" id="SSF88723">
    <property type="entry name" value="PIN domain-like"/>
    <property type="match status" value="1"/>
</dbReference>
<evidence type="ECO:0000256" key="2">
    <source>
        <dbReference type="ARBA" id="ARBA00022722"/>
    </source>
</evidence>
<dbReference type="InterPro" id="IPR022907">
    <property type="entry name" value="VapC_family"/>
</dbReference>
<dbReference type="Pfam" id="PF01850">
    <property type="entry name" value="PIN"/>
    <property type="match status" value="1"/>
</dbReference>
<dbReference type="GO" id="GO:0000287">
    <property type="term" value="F:magnesium ion binding"/>
    <property type="evidence" value="ECO:0007669"/>
    <property type="project" value="UniProtKB-UniRule"/>
</dbReference>
<dbReference type="EC" id="3.1.-.-" evidence="6"/>